<keyword evidence="10" id="KW-1185">Reference proteome</keyword>
<feature type="transmembrane region" description="Helical" evidence="8">
    <location>
        <begin position="71"/>
        <end position="88"/>
    </location>
</feature>
<keyword evidence="6 8" id="KW-1133">Transmembrane helix</keyword>
<evidence type="ECO:0000256" key="8">
    <source>
        <dbReference type="SAM" id="Phobius"/>
    </source>
</evidence>
<comment type="caution">
    <text evidence="9">The sequence shown here is derived from an EMBL/GenBank/DDBJ whole genome shotgun (WGS) entry which is preliminary data.</text>
</comment>
<reference evidence="9 10" key="1">
    <citation type="submission" date="2019-12" db="EMBL/GenBank/DDBJ databases">
        <title>Microbes associate with the intestines of laboratory mice.</title>
        <authorList>
            <person name="Navarre W."/>
            <person name="Wong E."/>
        </authorList>
    </citation>
    <scope>NUCLEOTIDE SEQUENCE [LARGE SCALE GENOMIC DNA]</scope>
    <source>
        <strain evidence="9 10">NM66_B29</strain>
    </source>
</reference>
<evidence type="ECO:0008006" key="11">
    <source>
        <dbReference type="Google" id="ProtNLM"/>
    </source>
</evidence>
<dbReference type="GO" id="GO:0005886">
    <property type="term" value="C:plasma membrane"/>
    <property type="evidence" value="ECO:0007669"/>
    <property type="project" value="UniProtKB-SubCell"/>
</dbReference>
<dbReference type="EMBL" id="WSRR01000004">
    <property type="protein sequence ID" value="MVX60386.1"/>
    <property type="molecule type" value="Genomic_DNA"/>
</dbReference>
<proteinExistence type="inferred from homology"/>
<protein>
    <recommendedName>
        <fullName evidence="11">AEC family transporter</fullName>
    </recommendedName>
</protein>
<evidence type="ECO:0000256" key="2">
    <source>
        <dbReference type="ARBA" id="ARBA00010145"/>
    </source>
</evidence>
<feature type="transmembrane region" description="Helical" evidence="8">
    <location>
        <begin position="158"/>
        <end position="182"/>
    </location>
</feature>
<feature type="transmembrane region" description="Helical" evidence="8">
    <location>
        <begin position="131"/>
        <end position="152"/>
    </location>
</feature>
<dbReference type="InterPro" id="IPR004776">
    <property type="entry name" value="Mem_transp_PIN-like"/>
</dbReference>
<dbReference type="Gene3D" id="1.20.1530.20">
    <property type="match status" value="1"/>
</dbReference>
<feature type="transmembrane region" description="Helical" evidence="8">
    <location>
        <begin position="314"/>
        <end position="337"/>
    </location>
</feature>
<dbReference type="Pfam" id="PF03547">
    <property type="entry name" value="Mem_trans"/>
    <property type="match status" value="1"/>
</dbReference>
<evidence type="ECO:0000313" key="10">
    <source>
        <dbReference type="Proteomes" id="UP000463388"/>
    </source>
</evidence>
<sequence>MENHCRKIGQRGQIDATTRAFAPPMRKRNPMDGVTSAVTQMIILLAIATAGYGSAKRGMLDEHTNQKLTKLLMNVTLPCMMLASVYGLDASEAGILVPWAFALATAQFFLMLLCGVVIVFVLRVPKADRKYYLFMAVATNNGFIGIPVTAAILGAPSIIFASIFVMVANVFLFSAGFAILASGTGERFAIPWKAIASPSMFASLAALGLFFAGIQLPGVVQESLELLGGITSPVSMLVVGSIMAQANFKDIVGELRLYPFIILKQLIAPALLFAAYTALGLNPLLIGVFTIMFAMPVGAMTPTFVEQFNGNATLAAKGTVLTTLGSFVVLPVLLALLPII</sequence>
<dbReference type="PANTHER" id="PTHR36838:SF1">
    <property type="entry name" value="SLR1864 PROTEIN"/>
    <property type="match status" value="1"/>
</dbReference>
<evidence type="ECO:0000256" key="1">
    <source>
        <dbReference type="ARBA" id="ARBA00004651"/>
    </source>
</evidence>
<keyword evidence="5 8" id="KW-0812">Transmembrane</keyword>
<dbReference type="AlphaFoldDB" id="A0A6N8JNI4"/>
<keyword evidence="4" id="KW-1003">Cell membrane</keyword>
<evidence type="ECO:0000256" key="3">
    <source>
        <dbReference type="ARBA" id="ARBA00022448"/>
    </source>
</evidence>
<feature type="transmembrane region" description="Helical" evidence="8">
    <location>
        <begin position="266"/>
        <end position="294"/>
    </location>
</feature>
<organism evidence="9 10">
    <name type="scientific">Adlercreutzia mucosicola</name>
    <dbReference type="NCBI Taxonomy" id="580026"/>
    <lineage>
        <taxon>Bacteria</taxon>
        <taxon>Bacillati</taxon>
        <taxon>Actinomycetota</taxon>
        <taxon>Coriobacteriia</taxon>
        <taxon>Eggerthellales</taxon>
        <taxon>Eggerthellaceae</taxon>
        <taxon>Adlercreutzia</taxon>
    </lineage>
</organism>
<feature type="transmembrane region" description="Helical" evidence="8">
    <location>
        <begin position="194"/>
        <end position="214"/>
    </location>
</feature>
<evidence type="ECO:0000313" key="9">
    <source>
        <dbReference type="EMBL" id="MVX60386.1"/>
    </source>
</evidence>
<comment type="similarity">
    <text evidence="2">Belongs to the auxin efflux carrier (TC 2.A.69) family.</text>
</comment>
<name>A0A6N8JNI4_9ACTN</name>
<dbReference type="InterPro" id="IPR038770">
    <property type="entry name" value="Na+/solute_symporter_sf"/>
</dbReference>
<dbReference type="PANTHER" id="PTHR36838">
    <property type="entry name" value="AUXIN EFFLUX CARRIER FAMILY PROTEIN"/>
    <property type="match status" value="1"/>
</dbReference>
<keyword evidence="3" id="KW-0813">Transport</keyword>
<feature type="transmembrane region" description="Helical" evidence="8">
    <location>
        <begin position="226"/>
        <end position="246"/>
    </location>
</feature>
<dbReference type="GO" id="GO:0055085">
    <property type="term" value="P:transmembrane transport"/>
    <property type="evidence" value="ECO:0007669"/>
    <property type="project" value="InterPro"/>
</dbReference>
<evidence type="ECO:0000256" key="4">
    <source>
        <dbReference type="ARBA" id="ARBA00022475"/>
    </source>
</evidence>
<feature type="transmembrane region" description="Helical" evidence="8">
    <location>
        <begin position="33"/>
        <end position="50"/>
    </location>
</feature>
<keyword evidence="7 8" id="KW-0472">Membrane</keyword>
<comment type="subcellular location">
    <subcellularLocation>
        <location evidence="1">Cell membrane</location>
        <topology evidence="1">Multi-pass membrane protein</topology>
    </subcellularLocation>
</comment>
<evidence type="ECO:0000256" key="5">
    <source>
        <dbReference type="ARBA" id="ARBA00022692"/>
    </source>
</evidence>
<evidence type="ECO:0000256" key="6">
    <source>
        <dbReference type="ARBA" id="ARBA00022989"/>
    </source>
</evidence>
<accession>A0A6N8JNI4</accession>
<gene>
    <name evidence="9" type="ORF">GKZ27_02775</name>
</gene>
<feature type="transmembrane region" description="Helical" evidence="8">
    <location>
        <begin position="100"/>
        <end position="124"/>
    </location>
</feature>
<dbReference type="Proteomes" id="UP000463388">
    <property type="component" value="Unassembled WGS sequence"/>
</dbReference>
<evidence type="ECO:0000256" key="7">
    <source>
        <dbReference type="ARBA" id="ARBA00023136"/>
    </source>
</evidence>